<feature type="compositionally biased region" description="Basic and acidic residues" evidence="13">
    <location>
        <begin position="903"/>
        <end position="919"/>
    </location>
</feature>
<feature type="compositionally biased region" description="Basic and acidic residues" evidence="13">
    <location>
        <begin position="847"/>
        <end position="863"/>
    </location>
</feature>
<evidence type="ECO:0000256" key="13">
    <source>
        <dbReference type="SAM" id="MobiDB-lite"/>
    </source>
</evidence>
<evidence type="ECO:0000256" key="2">
    <source>
        <dbReference type="ARBA" id="ARBA00004370"/>
    </source>
</evidence>
<dbReference type="InterPro" id="IPR003660">
    <property type="entry name" value="HAMP_dom"/>
</dbReference>
<dbReference type="SUPFAM" id="SSF55874">
    <property type="entry name" value="ATPase domain of HSP90 chaperone/DNA topoisomerase II/histidine kinase"/>
    <property type="match status" value="1"/>
</dbReference>
<feature type="domain" description="Histidine kinase" evidence="15">
    <location>
        <begin position="525"/>
        <end position="635"/>
    </location>
</feature>
<dbReference type="PANTHER" id="PTHR44936:SF9">
    <property type="entry name" value="SENSOR PROTEIN CREC"/>
    <property type="match status" value="1"/>
</dbReference>
<dbReference type="InterPro" id="IPR013587">
    <property type="entry name" value="Nitrate/nitrite_sensing"/>
</dbReference>
<evidence type="ECO:0000256" key="12">
    <source>
        <dbReference type="SAM" id="Coils"/>
    </source>
</evidence>
<accession>A0ABT0X0I4</accession>
<evidence type="ECO:0000313" key="17">
    <source>
        <dbReference type="EMBL" id="MCM2576072.1"/>
    </source>
</evidence>
<evidence type="ECO:0000256" key="6">
    <source>
        <dbReference type="ARBA" id="ARBA00022692"/>
    </source>
</evidence>
<dbReference type="EMBL" id="JAMQGM010000002">
    <property type="protein sequence ID" value="MCM2576072.1"/>
    <property type="molecule type" value="Genomic_DNA"/>
</dbReference>
<keyword evidence="9" id="KW-0067">ATP-binding</keyword>
<feature type="region of interest" description="Disordered" evidence="13">
    <location>
        <begin position="680"/>
        <end position="934"/>
    </location>
</feature>
<keyword evidence="6" id="KW-0812">Transmembrane</keyword>
<keyword evidence="10" id="KW-0472">Membrane</keyword>
<dbReference type="Gene3D" id="3.30.565.10">
    <property type="entry name" value="Histidine kinase-like ATPase, C-terminal domain"/>
    <property type="match status" value="1"/>
</dbReference>
<feature type="region of interest" description="Disordered" evidence="13">
    <location>
        <begin position="642"/>
        <end position="666"/>
    </location>
</feature>
<evidence type="ECO:0000256" key="4">
    <source>
        <dbReference type="ARBA" id="ARBA00022553"/>
    </source>
</evidence>
<dbReference type="RefSeq" id="WP_251408307.1">
    <property type="nucleotide sequence ID" value="NZ_JAMQGM010000002.1"/>
</dbReference>
<evidence type="ECO:0000256" key="9">
    <source>
        <dbReference type="ARBA" id="ARBA00022840"/>
    </source>
</evidence>
<dbReference type="InterPro" id="IPR036890">
    <property type="entry name" value="HATPase_C_sf"/>
</dbReference>
<evidence type="ECO:0000256" key="7">
    <source>
        <dbReference type="ARBA" id="ARBA00022741"/>
    </source>
</evidence>
<dbReference type="Pfam" id="PF02518">
    <property type="entry name" value="HATPase_c"/>
    <property type="match status" value="1"/>
</dbReference>
<evidence type="ECO:0000256" key="3">
    <source>
        <dbReference type="ARBA" id="ARBA00012438"/>
    </source>
</evidence>
<dbReference type="InterPro" id="IPR003594">
    <property type="entry name" value="HATPase_dom"/>
</dbReference>
<keyword evidence="7" id="KW-0547">Nucleotide-binding</keyword>
<dbReference type="SMART" id="SM00387">
    <property type="entry name" value="HATPase_c"/>
    <property type="match status" value="1"/>
</dbReference>
<organism evidence="17 18">
    <name type="scientific">Streptomyces meridianus</name>
    <dbReference type="NCBI Taxonomy" id="2938945"/>
    <lineage>
        <taxon>Bacteria</taxon>
        <taxon>Bacillati</taxon>
        <taxon>Actinomycetota</taxon>
        <taxon>Actinomycetes</taxon>
        <taxon>Kitasatosporales</taxon>
        <taxon>Streptomycetaceae</taxon>
        <taxon>Streptomyces</taxon>
    </lineage>
</organism>
<keyword evidence="18" id="KW-1185">Reference proteome</keyword>
<dbReference type="PROSITE" id="PS50885">
    <property type="entry name" value="HAMP"/>
    <property type="match status" value="1"/>
</dbReference>
<dbReference type="EC" id="2.7.13.3" evidence="3"/>
<feature type="compositionally biased region" description="Polar residues" evidence="13">
    <location>
        <begin position="821"/>
        <end position="832"/>
    </location>
</feature>
<evidence type="ECO:0000259" key="16">
    <source>
        <dbReference type="PROSITE" id="PS50885"/>
    </source>
</evidence>
<keyword evidence="8" id="KW-0418">Kinase</keyword>
<proteinExistence type="predicted"/>
<evidence type="ECO:0000256" key="14">
    <source>
        <dbReference type="SAM" id="SignalP"/>
    </source>
</evidence>
<dbReference type="InterPro" id="IPR005467">
    <property type="entry name" value="His_kinase_dom"/>
</dbReference>
<feature type="domain" description="HAMP" evidence="16">
    <location>
        <begin position="318"/>
        <end position="372"/>
    </location>
</feature>
<evidence type="ECO:0000256" key="5">
    <source>
        <dbReference type="ARBA" id="ARBA00022679"/>
    </source>
</evidence>
<comment type="catalytic activity">
    <reaction evidence="1">
        <text>ATP + protein L-histidine = ADP + protein N-phospho-L-histidine.</text>
        <dbReference type="EC" id="2.7.13.3"/>
    </reaction>
</comment>
<keyword evidence="5" id="KW-0808">Transferase</keyword>
<dbReference type="PROSITE" id="PS50109">
    <property type="entry name" value="HIS_KIN"/>
    <property type="match status" value="1"/>
</dbReference>
<dbReference type="InterPro" id="IPR050980">
    <property type="entry name" value="2C_sensor_his_kinase"/>
</dbReference>
<reference evidence="17" key="1">
    <citation type="journal article" date="2023" name="Int. J. Syst. Evol. Microbiol.">
        <title>Streptomyces meridianus sp. nov. isolated from brackish water of the Tagus estuary in Alcochete, Portugal.</title>
        <authorList>
            <person name="Santos J.D.N."/>
            <person name="Klimek D."/>
            <person name="Calusinska M."/>
            <person name="Lobo Da Cunha A."/>
            <person name="Catita J."/>
            <person name="Goncalves H."/>
            <person name="Gonzalez I."/>
            <person name="Reyes F."/>
            <person name="Lage O.M."/>
        </authorList>
    </citation>
    <scope>NUCLEOTIDE SEQUENCE</scope>
    <source>
        <strain evidence="17">MTZ3.1</strain>
    </source>
</reference>
<evidence type="ECO:0000259" key="15">
    <source>
        <dbReference type="PROSITE" id="PS50109"/>
    </source>
</evidence>
<evidence type="ECO:0000313" key="18">
    <source>
        <dbReference type="Proteomes" id="UP001167160"/>
    </source>
</evidence>
<comment type="caution">
    <text evidence="17">The sequence shown here is derived from an EMBL/GenBank/DDBJ whole genome shotgun (WGS) entry which is preliminary data.</text>
</comment>
<evidence type="ECO:0000256" key="1">
    <source>
        <dbReference type="ARBA" id="ARBA00000085"/>
    </source>
</evidence>
<name>A0ABT0X0I4_9ACTN</name>
<sequence>MRVRSRLVVAVAVVAVAVLGAGAPAITTSSGDLTESQRLVALSELNDQAVSLADSLADERDGMTQYVAAGRRTTGGAAGITESRRARVDRQIAEIRPDAPASLRRKFDALPELRQQALAGPGSAFQTFEAYSETVQALYAVADKLSRQLPPRASGGPGHALPQLGRAVERASATRGLLLSTYASQGREPELSAAAQRHHVQEQAALADFEQTAPGAVKDSYRRTVNGTEIATAERYLARLTDQPRLSPQELTYDLGKLEEALSARVERMRAVNSSLTADESARLAQLRDDDVTALEVQIALVGFCLLLAAGICISAGRSMTRPLAVLRLGSRRVAGDPVAEEPVRFTGRNDEFAEVVGHVNELRETALRLHARTEQLGDDRTRLIAERRRLAGEREDLLQQRDDLTERLGSLQDRVHGSFVNLSLRTLGLVERQLSVIEGLEEQEHDPERLETLFKLDHLATRMRRHGENLLVLAGSEHHGGHTNPVPLLDVLRAGISEIERYERVQIQSLPPHAQVAGFAADAVSHLVAELLENATAFSPPDADVELSGWLLESGEVMLSVQDQGIGMTEERLKELNGRLADPVSHEDEIGSDDALGLGLYVVARLAARHGVRVNLREQKQGGIAAVIVLPKSILPTRPVPSAVSGVSPSVRTSTAGAAPAVNLPGTVAEANSNALPRRMPKQLNSEPPPVTPAAGTTDSTDPEPTGPAAPAERAVSADAADSGESSVPSADAATEPAEAVSAGNLPAEPDLARTAEDDPLVAAAERAVVEADDTPPPTSLGPVAGSAGGSESHARTSDDAPAAGTDRRPDGAAEIHLPHQTQGEARTDTVSADPVAQPTAGAGERPQEPAPQRERITDKGLPKRTPKVVAPKEAPTRRSGGVDAEALRRRLGGFQQGSLKGRREVEAEDADRTRETRTGPLDEGGTVEEARG</sequence>
<keyword evidence="12" id="KW-0175">Coiled coil</keyword>
<feature type="chain" id="PRO_5047096625" description="histidine kinase" evidence="14">
    <location>
        <begin position="26"/>
        <end position="934"/>
    </location>
</feature>
<keyword evidence="10" id="KW-1133">Transmembrane helix</keyword>
<evidence type="ECO:0000256" key="10">
    <source>
        <dbReference type="ARBA" id="ARBA00022989"/>
    </source>
</evidence>
<dbReference type="Pfam" id="PF08376">
    <property type="entry name" value="NIT"/>
    <property type="match status" value="1"/>
</dbReference>
<dbReference type="Proteomes" id="UP001167160">
    <property type="component" value="Unassembled WGS sequence"/>
</dbReference>
<feature type="signal peptide" evidence="14">
    <location>
        <begin position="1"/>
        <end position="25"/>
    </location>
</feature>
<evidence type="ECO:0000256" key="11">
    <source>
        <dbReference type="ARBA" id="ARBA00023012"/>
    </source>
</evidence>
<feature type="compositionally biased region" description="Basic and acidic residues" evidence="13">
    <location>
        <begin position="807"/>
        <end position="819"/>
    </location>
</feature>
<keyword evidence="14" id="KW-0732">Signal</keyword>
<protein>
    <recommendedName>
        <fullName evidence="3">histidine kinase</fullName>
        <ecNumber evidence="3">2.7.13.3</ecNumber>
    </recommendedName>
</protein>
<keyword evidence="11" id="KW-0902">Two-component regulatory system</keyword>
<feature type="coiled-coil region" evidence="12">
    <location>
        <begin position="381"/>
        <end position="415"/>
    </location>
</feature>
<feature type="compositionally biased region" description="Low complexity" evidence="13">
    <location>
        <begin position="642"/>
        <end position="652"/>
    </location>
</feature>
<gene>
    <name evidence="17" type="ORF">M1E25_01675</name>
</gene>
<evidence type="ECO:0000256" key="8">
    <source>
        <dbReference type="ARBA" id="ARBA00022777"/>
    </source>
</evidence>
<comment type="subcellular location">
    <subcellularLocation>
        <location evidence="2">Membrane</location>
    </subcellularLocation>
</comment>
<keyword evidence="4" id="KW-0597">Phosphoprotein</keyword>
<dbReference type="PANTHER" id="PTHR44936">
    <property type="entry name" value="SENSOR PROTEIN CREC"/>
    <property type="match status" value="1"/>
</dbReference>